<dbReference type="GO" id="GO:0005549">
    <property type="term" value="F:odorant binding"/>
    <property type="evidence" value="ECO:0007669"/>
    <property type="project" value="InterPro"/>
</dbReference>
<dbReference type="OrthoDB" id="6707955at2759"/>
<evidence type="ECO:0000256" key="8">
    <source>
        <dbReference type="ARBA" id="ARBA00023224"/>
    </source>
</evidence>
<evidence type="ECO:0000256" key="7">
    <source>
        <dbReference type="ARBA" id="ARBA00023170"/>
    </source>
</evidence>
<evidence type="ECO:0000256" key="6">
    <source>
        <dbReference type="ARBA" id="ARBA00023136"/>
    </source>
</evidence>
<keyword evidence="2" id="KW-0716">Sensory transduction</keyword>
<gene>
    <name evidence="10" type="ORF">GWI33_015616</name>
</gene>
<organism evidence="10 11">
    <name type="scientific">Rhynchophorus ferrugineus</name>
    <name type="common">Red palm weevil</name>
    <name type="synonym">Curculio ferrugineus</name>
    <dbReference type="NCBI Taxonomy" id="354439"/>
    <lineage>
        <taxon>Eukaryota</taxon>
        <taxon>Metazoa</taxon>
        <taxon>Ecdysozoa</taxon>
        <taxon>Arthropoda</taxon>
        <taxon>Hexapoda</taxon>
        <taxon>Insecta</taxon>
        <taxon>Pterygota</taxon>
        <taxon>Neoptera</taxon>
        <taxon>Endopterygota</taxon>
        <taxon>Coleoptera</taxon>
        <taxon>Polyphaga</taxon>
        <taxon>Cucujiformia</taxon>
        <taxon>Curculionidae</taxon>
        <taxon>Dryophthorinae</taxon>
        <taxon>Rhynchophorus</taxon>
    </lineage>
</organism>
<feature type="transmembrane region" description="Helical" evidence="9">
    <location>
        <begin position="268"/>
        <end position="289"/>
    </location>
</feature>
<evidence type="ECO:0000313" key="11">
    <source>
        <dbReference type="Proteomes" id="UP000625711"/>
    </source>
</evidence>
<dbReference type="GO" id="GO:0007165">
    <property type="term" value="P:signal transduction"/>
    <property type="evidence" value="ECO:0007669"/>
    <property type="project" value="UniProtKB-KW"/>
</dbReference>
<protein>
    <recommendedName>
        <fullName evidence="12">Odorant receptor</fullName>
    </recommendedName>
</protein>
<comment type="subcellular location">
    <subcellularLocation>
        <location evidence="1">Membrane</location>
        <topology evidence="1">Multi-pass membrane protein</topology>
    </subcellularLocation>
</comment>
<evidence type="ECO:0000256" key="5">
    <source>
        <dbReference type="ARBA" id="ARBA00022989"/>
    </source>
</evidence>
<keyword evidence="6 9" id="KW-0472">Membrane</keyword>
<comment type="caution">
    <text evidence="10">The sequence shown here is derived from an EMBL/GenBank/DDBJ whole genome shotgun (WGS) entry which is preliminary data.</text>
</comment>
<keyword evidence="8" id="KW-0807">Transducer</keyword>
<dbReference type="AlphaFoldDB" id="A0A834M9K1"/>
<dbReference type="EMBL" id="JAACXV010013950">
    <property type="protein sequence ID" value="KAF7271515.1"/>
    <property type="molecule type" value="Genomic_DNA"/>
</dbReference>
<name>A0A834M9K1_RHYFE</name>
<keyword evidence="4" id="KW-0552">Olfaction</keyword>
<evidence type="ECO:0000256" key="3">
    <source>
        <dbReference type="ARBA" id="ARBA00022692"/>
    </source>
</evidence>
<dbReference type="InterPro" id="IPR004117">
    <property type="entry name" value="7tm6_olfct_rcpt"/>
</dbReference>
<keyword evidence="3 9" id="KW-0812">Transmembrane</keyword>
<feature type="transmembrane region" description="Helical" evidence="9">
    <location>
        <begin position="125"/>
        <end position="143"/>
    </location>
</feature>
<evidence type="ECO:0000256" key="2">
    <source>
        <dbReference type="ARBA" id="ARBA00022606"/>
    </source>
</evidence>
<accession>A0A834M9K1</accession>
<sequence length="295" mass="34399">MYQPKKGEMFHETLKCLKWLQLYPSAYDLNHWKSYAVRSYIVRIAGIFAYIECWIHLTMSLIDHEPVNRAEDIEGITGFGYSIIVCSAFQYNYNDWCKFFNDVTNKTRFGKPPNYDKVASITNSIAKFCFWFTSFFVVLYGIISFRDTKDCELSNERYGTHEICDAVTPLWWPTATIDPWTKSVITASLLISCVLPSELYLPPSAVVAVMVLECVLMVQEKICHLKQLFKESINEDDLFKRRRKFNFCIRYHMEIFRLCDELNRLTKLVVGHLAFSAAVILGCIANQMIKVKYRV</sequence>
<evidence type="ECO:0008006" key="12">
    <source>
        <dbReference type="Google" id="ProtNLM"/>
    </source>
</evidence>
<evidence type="ECO:0000256" key="4">
    <source>
        <dbReference type="ARBA" id="ARBA00022725"/>
    </source>
</evidence>
<dbReference type="Pfam" id="PF02949">
    <property type="entry name" value="7tm_6"/>
    <property type="match status" value="1"/>
</dbReference>
<evidence type="ECO:0000256" key="1">
    <source>
        <dbReference type="ARBA" id="ARBA00004141"/>
    </source>
</evidence>
<evidence type="ECO:0000256" key="9">
    <source>
        <dbReference type="SAM" id="Phobius"/>
    </source>
</evidence>
<proteinExistence type="predicted"/>
<evidence type="ECO:0000313" key="10">
    <source>
        <dbReference type="EMBL" id="KAF7271515.1"/>
    </source>
</evidence>
<keyword evidence="7" id="KW-0675">Receptor</keyword>
<dbReference type="Proteomes" id="UP000625711">
    <property type="component" value="Unassembled WGS sequence"/>
</dbReference>
<keyword evidence="11" id="KW-1185">Reference proteome</keyword>
<dbReference type="GO" id="GO:0004984">
    <property type="term" value="F:olfactory receptor activity"/>
    <property type="evidence" value="ECO:0007669"/>
    <property type="project" value="InterPro"/>
</dbReference>
<dbReference type="GO" id="GO:0016020">
    <property type="term" value="C:membrane"/>
    <property type="evidence" value="ECO:0007669"/>
    <property type="project" value="UniProtKB-SubCell"/>
</dbReference>
<reference evidence="10" key="1">
    <citation type="submission" date="2020-08" db="EMBL/GenBank/DDBJ databases">
        <title>Genome sequencing and assembly of the red palm weevil Rhynchophorus ferrugineus.</title>
        <authorList>
            <person name="Dias G.B."/>
            <person name="Bergman C.M."/>
            <person name="Manee M."/>
        </authorList>
    </citation>
    <scope>NUCLEOTIDE SEQUENCE</scope>
    <source>
        <strain evidence="10">AA-2017</strain>
        <tissue evidence="10">Whole larva</tissue>
    </source>
</reference>
<keyword evidence="5 9" id="KW-1133">Transmembrane helix</keyword>